<gene>
    <name evidence="1" type="ORF">LTR37_007209</name>
</gene>
<name>A0ACC3NFQ8_9PEZI</name>
<dbReference type="EMBL" id="JAUTXU010000050">
    <property type="protein sequence ID" value="KAK3715242.1"/>
    <property type="molecule type" value="Genomic_DNA"/>
</dbReference>
<comment type="caution">
    <text evidence="1">The sequence shown here is derived from an EMBL/GenBank/DDBJ whole genome shotgun (WGS) entry which is preliminary data.</text>
</comment>
<accession>A0ACC3NFQ8</accession>
<evidence type="ECO:0000313" key="2">
    <source>
        <dbReference type="Proteomes" id="UP001281147"/>
    </source>
</evidence>
<sequence length="174" mass="18871">MFLQQQYLVIATRCNITNREPKSSDDLNDMLRRILSFVRPEPLKNTGSVARDLLASERTFLAWNRTGLALIGLGVALEKVEAFAAISPTLLHLEDSRTKVSAAILVASGSASVAHGTHRYFTTLRLLQQGLFRPNVAGITLAAAASVGIAFAGTLLLMENEERQGKAKNGHRDG</sequence>
<reference evidence="1" key="1">
    <citation type="submission" date="2023-07" db="EMBL/GenBank/DDBJ databases">
        <title>Black Yeasts Isolated from many extreme environments.</title>
        <authorList>
            <person name="Coleine C."/>
            <person name="Stajich J.E."/>
            <person name="Selbmann L."/>
        </authorList>
    </citation>
    <scope>NUCLEOTIDE SEQUENCE</scope>
    <source>
        <strain evidence="1">CCFEE 5714</strain>
    </source>
</reference>
<organism evidence="1 2">
    <name type="scientific">Vermiconidia calcicola</name>
    <dbReference type="NCBI Taxonomy" id="1690605"/>
    <lineage>
        <taxon>Eukaryota</taxon>
        <taxon>Fungi</taxon>
        <taxon>Dikarya</taxon>
        <taxon>Ascomycota</taxon>
        <taxon>Pezizomycotina</taxon>
        <taxon>Dothideomycetes</taxon>
        <taxon>Dothideomycetidae</taxon>
        <taxon>Mycosphaerellales</taxon>
        <taxon>Extremaceae</taxon>
        <taxon>Vermiconidia</taxon>
    </lineage>
</organism>
<keyword evidence="2" id="KW-1185">Reference proteome</keyword>
<evidence type="ECO:0000313" key="1">
    <source>
        <dbReference type="EMBL" id="KAK3715242.1"/>
    </source>
</evidence>
<dbReference type="Proteomes" id="UP001281147">
    <property type="component" value="Unassembled WGS sequence"/>
</dbReference>
<protein>
    <submittedName>
        <fullName evidence="1">Uncharacterized protein</fullName>
    </submittedName>
</protein>
<proteinExistence type="predicted"/>